<dbReference type="InterPro" id="IPR036249">
    <property type="entry name" value="Thioredoxin-like_sf"/>
</dbReference>
<dbReference type="EMBL" id="KB932812">
    <property type="protein sequence ID" value="EOO04014.1"/>
    <property type="molecule type" value="Genomic_DNA"/>
</dbReference>
<feature type="region of interest" description="Disordered" evidence="1">
    <location>
        <begin position="110"/>
        <end position="137"/>
    </location>
</feature>
<dbReference type="Proteomes" id="UP000014074">
    <property type="component" value="Unassembled WGS sequence"/>
</dbReference>
<accession>R8BXK7</accession>
<sequence>MADVLSWDELQGIVSEYDTVFVMAYLPDSPPSARGLKIFDEYSRKVLDARFLTFDSTTPSGLKMVKKLQIKFAPMTFAFKNGVQTGTYTGEVRQKIHDIIESIASIQEDDDLQQLQQQQQTPAWTQPEELSRPPLIW</sequence>
<dbReference type="Gene3D" id="3.40.30.10">
    <property type="entry name" value="Glutaredoxin"/>
    <property type="match status" value="1"/>
</dbReference>
<dbReference type="AlphaFoldDB" id="R8BXK7"/>
<dbReference type="KEGG" id="tmn:UCRPA7_714"/>
<dbReference type="RefSeq" id="XP_007911499.1">
    <property type="nucleotide sequence ID" value="XM_007913308.1"/>
</dbReference>
<evidence type="ECO:0000313" key="3">
    <source>
        <dbReference type="Proteomes" id="UP000014074"/>
    </source>
</evidence>
<dbReference type="SUPFAM" id="SSF52833">
    <property type="entry name" value="Thioredoxin-like"/>
    <property type="match status" value="1"/>
</dbReference>
<dbReference type="HOGENOM" id="CLU_1866512_0_0_1"/>
<protein>
    <recommendedName>
        <fullName evidence="4">Thioredoxin domain-containing protein</fullName>
    </recommendedName>
</protein>
<evidence type="ECO:0000256" key="1">
    <source>
        <dbReference type="SAM" id="MobiDB-lite"/>
    </source>
</evidence>
<keyword evidence="3" id="KW-1185">Reference proteome</keyword>
<evidence type="ECO:0008006" key="4">
    <source>
        <dbReference type="Google" id="ProtNLM"/>
    </source>
</evidence>
<gene>
    <name evidence="2" type="ORF">UCRPA7_714</name>
</gene>
<dbReference type="OrthoDB" id="10407218at2759"/>
<organism evidence="2 3">
    <name type="scientific">Phaeoacremonium minimum (strain UCR-PA7)</name>
    <name type="common">Esca disease fungus</name>
    <name type="synonym">Togninia minima</name>
    <dbReference type="NCBI Taxonomy" id="1286976"/>
    <lineage>
        <taxon>Eukaryota</taxon>
        <taxon>Fungi</taxon>
        <taxon>Dikarya</taxon>
        <taxon>Ascomycota</taxon>
        <taxon>Pezizomycotina</taxon>
        <taxon>Sordariomycetes</taxon>
        <taxon>Sordariomycetidae</taxon>
        <taxon>Togniniales</taxon>
        <taxon>Togniniaceae</taxon>
        <taxon>Phaeoacremonium</taxon>
    </lineage>
</organism>
<proteinExistence type="predicted"/>
<evidence type="ECO:0000313" key="2">
    <source>
        <dbReference type="EMBL" id="EOO04014.1"/>
    </source>
</evidence>
<name>R8BXK7_PHAM7</name>
<reference evidence="3" key="1">
    <citation type="journal article" date="2013" name="Genome Announc.">
        <title>Draft genome sequence of the ascomycete Phaeoacremonium aleophilum strain UCR-PA7, a causal agent of the esca disease complex in grapevines.</title>
        <authorList>
            <person name="Blanco-Ulate B."/>
            <person name="Rolshausen P."/>
            <person name="Cantu D."/>
        </authorList>
    </citation>
    <scope>NUCLEOTIDE SEQUENCE [LARGE SCALE GENOMIC DNA]</scope>
    <source>
        <strain evidence="3">UCR-PA7</strain>
    </source>
</reference>
<dbReference type="GeneID" id="19327870"/>